<protein>
    <recommendedName>
        <fullName evidence="3">CCHC-type domain-containing protein</fullName>
    </recommendedName>
</protein>
<organism evidence="1 2">
    <name type="scientific">Mucuna pruriens</name>
    <name type="common">Velvet bean</name>
    <name type="synonym">Dolichos pruriens</name>
    <dbReference type="NCBI Taxonomy" id="157652"/>
    <lineage>
        <taxon>Eukaryota</taxon>
        <taxon>Viridiplantae</taxon>
        <taxon>Streptophyta</taxon>
        <taxon>Embryophyta</taxon>
        <taxon>Tracheophyta</taxon>
        <taxon>Spermatophyta</taxon>
        <taxon>Magnoliopsida</taxon>
        <taxon>eudicotyledons</taxon>
        <taxon>Gunneridae</taxon>
        <taxon>Pentapetalae</taxon>
        <taxon>rosids</taxon>
        <taxon>fabids</taxon>
        <taxon>Fabales</taxon>
        <taxon>Fabaceae</taxon>
        <taxon>Papilionoideae</taxon>
        <taxon>50 kb inversion clade</taxon>
        <taxon>NPAAA clade</taxon>
        <taxon>indigoferoid/millettioid clade</taxon>
        <taxon>Phaseoleae</taxon>
        <taxon>Mucuna</taxon>
    </lineage>
</organism>
<evidence type="ECO:0000313" key="2">
    <source>
        <dbReference type="Proteomes" id="UP000257109"/>
    </source>
</evidence>
<proteinExistence type="predicted"/>
<evidence type="ECO:0008006" key="3">
    <source>
        <dbReference type="Google" id="ProtNLM"/>
    </source>
</evidence>
<sequence length="385" mass="45653">METIPKAIKIEGQTMNKPPMFKGQNYDYWKQRMMTFFDSCHIDMWDIVENDNYIPTNKEGAEIPRSLWNKEQKTRYLLNSKARNFLMCTLTESEYEKVHNCKSSKEIWDTFALAYEGMSQVRNSKISMLVHKYELFKMEDNETINLVFGKFQIIISNLRSLGKTYDNYDHITKILRTLRASKDLKKLPMEELLGMLKFIALKAHKAPKGLTSKAFKAEESCGDTLNEDCSDEDEFSFISRKIQSMWKHKRGSRWKNNFSNHTKETKDKTRVVCYECKKSRHFKSECSNLEKEEDKEKKKPFIKKKKNPVTTWEDFDLSSSEDEEEGVNLCLMVDTSSEDENDEEINFNNLEYLQIAYQELLLKFINSFYRIQRTKTKIFKTVQRF</sequence>
<reference evidence="1" key="1">
    <citation type="submission" date="2018-05" db="EMBL/GenBank/DDBJ databases">
        <title>Draft genome of Mucuna pruriens seed.</title>
        <authorList>
            <person name="Nnadi N.E."/>
            <person name="Vos R."/>
            <person name="Hasami M.H."/>
            <person name="Devisetty U.K."/>
            <person name="Aguiy J.C."/>
        </authorList>
    </citation>
    <scope>NUCLEOTIDE SEQUENCE [LARGE SCALE GENOMIC DNA]</scope>
    <source>
        <strain evidence="1">JCA_2017</strain>
    </source>
</reference>
<dbReference type="EMBL" id="QJKJ01014208">
    <property type="protein sequence ID" value="RDX64834.1"/>
    <property type="molecule type" value="Genomic_DNA"/>
</dbReference>
<evidence type="ECO:0000313" key="1">
    <source>
        <dbReference type="EMBL" id="RDX64834.1"/>
    </source>
</evidence>
<dbReference type="PANTHER" id="PTHR34676:SF27">
    <property type="entry name" value="ASPARTYL-TRNA SYNTHETASE"/>
    <property type="match status" value="1"/>
</dbReference>
<dbReference type="STRING" id="157652.A0A371EFT8"/>
<feature type="non-terminal residue" evidence="1">
    <location>
        <position position="1"/>
    </location>
</feature>
<dbReference type="AlphaFoldDB" id="A0A371EFT8"/>
<dbReference type="PANTHER" id="PTHR34676">
    <property type="entry name" value="DUF4219 DOMAIN-CONTAINING PROTEIN-RELATED"/>
    <property type="match status" value="1"/>
</dbReference>
<dbReference type="Pfam" id="PF14223">
    <property type="entry name" value="Retrotran_gag_2"/>
    <property type="match status" value="1"/>
</dbReference>
<dbReference type="Proteomes" id="UP000257109">
    <property type="component" value="Unassembled WGS sequence"/>
</dbReference>
<gene>
    <name evidence="1" type="ORF">CR513_56560</name>
</gene>
<name>A0A371EFT8_MUCPR</name>
<keyword evidence="2" id="KW-1185">Reference proteome</keyword>
<accession>A0A371EFT8</accession>
<comment type="caution">
    <text evidence="1">The sequence shown here is derived from an EMBL/GenBank/DDBJ whole genome shotgun (WGS) entry which is preliminary data.</text>
</comment>
<dbReference type="OrthoDB" id="1932348at2759"/>